<reference evidence="8" key="1">
    <citation type="submission" date="2016-06" db="EMBL/GenBank/DDBJ databases">
        <title>De novo assembly and RNA-Seq shows season-dependent expression and editing in black bear kidneys.</title>
        <authorList>
            <person name="Korstanje R."/>
            <person name="Srivastava A."/>
            <person name="Sarsani V.K."/>
            <person name="Sheehan S.M."/>
            <person name="Seger R.L."/>
            <person name="Barter M.E."/>
            <person name="Lindqvist C."/>
            <person name="Brody L.C."/>
            <person name="Mullikin J.C."/>
        </authorList>
    </citation>
    <scope>NUCLEOTIDE SEQUENCE [LARGE SCALE GENOMIC DNA]</scope>
</reference>
<dbReference type="Gene3D" id="3.40.50.300">
    <property type="entry name" value="P-loop containing nucleotide triphosphate hydrolases"/>
    <property type="match status" value="1"/>
</dbReference>
<evidence type="ECO:0000256" key="2">
    <source>
        <dbReference type="ARBA" id="ARBA00022801"/>
    </source>
</evidence>
<dbReference type="GO" id="GO:0005524">
    <property type="term" value="F:ATP binding"/>
    <property type="evidence" value="ECO:0007669"/>
    <property type="project" value="UniProtKB-KW"/>
</dbReference>
<dbReference type="InterPro" id="IPR050474">
    <property type="entry name" value="Hel308_SKI2-like"/>
</dbReference>
<feature type="region of interest" description="Disordered" evidence="5">
    <location>
        <begin position="1"/>
        <end position="44"/>
    </location>
</feature>
<dbReference type="GeneTree" id="ENSGT00940000158694"/>
<evidence type="ECO:0000256" key="3">
    <source>
        <dbReference type="ARBA" id="ARBA00022806"/>
    </source>
</evidence>
<evidence type="ECO:0000259" key="6">
    <source>
        <dbReference type="Pfam" id="PF00270"/>
    </source>
</evidence>
<keyword evidence="8" id="KW-1185">Reference proteome</keyword>
<name>A0A452RBY0_URSAM</name>
<evidence type="ECO:0000256" key="1">
    <source>
        <dbReference type="ARBA" id="ARBA00022741"/>
    </source>
</evidence>
<sequence length="169" mass="18503">MNVLRRSGKRRRSASGSDSFSGSGVEGSDSPLLPSGPVLSPPPGLGRCLKDRGECKQTIPDDQTDKLLLANWGLPVAVLEKYHSFGVKKMFEWQAECLLLGQVLEGKNLVYSAPTSAGKTLVAELLMLKRVLEMRKKALFILPFVSVAKEKKYYLQVIGQIANKAGPTW</sequence>
<keyword evidence="2" id="KW-0378">Hydrolase</keyword>
<evidence type="ECO:0000256" key="4">
    <source>
        <dbReference type="ARBA" id="ARBA00022840"/>
    </source>
</evidence>
<keyword evidence="1" id="KW-0547">Nucleotide-binding</keyword>
<feature type="domain" description="DEAD/DEAH-box helicase" evidence="6">
    <location>
        <begin position="102"/>
        <end position="156"/>
    </location>
</feature>
<dbReference type="PANTHER" id="PTHR47961">
    <property type="entry name" value="DNA POLYMERASE THETA, PUTATIVE (AFU_ORTHOLOGUE AFUA_1G05260)-RELATED"/>
    <property type="match status" value="1"/>
</dbReference>
<dbReference type="InterPro" id="IPR027417">
    <property type="entry name" value="P-loop_NTPase"/>
</dbReference>
<dbReference type="GO" id="GO:0016787">
    <property type="term" value="F:hydrolase activity"/>
    <property type="evidence" value="ECO:0007669"/>
    <property type="project" value="UniProtKB-KW"/>
</dbReference>
<dbReference type="GO" id="GO:0004386">
    <property type="term" value="F:helicase activity"/>
    <property type="evidence" value="ECO:0007669"/>
    <property type="project" value="UniProtKB-KW"/>
</dbReference>
<keyword evidence="4" id="KW-0067">ATP-binding</keyword>
<dbReference type="GO" id="GO:0003676">
    <property type="term" value="F:nucleic acid binding"/>
    <property type="evidence" value="ECO:0007669"/>
    <property type="project" value="InterPro"/>
</dbReference>
<evidence type="ECO:0000256" key="5">
    <source>
        <dbReference type="SAM" id="MobiDB-lite"/>
    </source>
</evidence>
<reference evidence="7" key="2">
    <citation type="submission" date="2025-08" db="UniProtKB">
        <authorList>
            <consortium name="Ensembl"/>
        </authorList>
    </citation>
    <scope>IDENTIFICATION</scope>
</reference>
<keyword evidence="3" id="KW-0347">Helicase</keyword>
<evidence type="ECO:0000313" key="7">
    <source>
        <dbReference type="Ensembl" id="ENSUAMP00000016195.1"/>
    </source>
</evidence>
<accession>A0A452RBY0</accession>
<protein>
    <recommendedName>
        <fullName evidence="6">DEAD/DEAH-box helicase domain-containing protein</fullName>
    </recommendedName>
</protein>
<dbReference type="STRING" id="9643.ENSUAMP00000016195"/>
<dbReference type="AlphaFoldDB" id="A0A452RBY0"/>
<dbReference type="SUPFAM" id="SSF52540">
    <property type="entry name" value="P-loop containing nucleoside triphosphate hydrolases"/>
    <property type="match status" value="1"/>
</dbReference>
<evidence type="ECO:0000313" key="8">
    <source>
        <dbReference type="Proteomes" id="UP000291022"/>
    </source>
</evidence>
<feature type="compositionally biased region" description="Low complexity" evidence="5">
    <location>
        <begin position="14"/>
        <end position="38"/>
    </location>
</feature>
<feature type="compositionally biased region" description="Basic residues" evidence="5">
    <location>
        <begin position="1"/>
        <end position="13"/>
    </location>
</feature>
<proteinExistence type="predicted"/>
<organism evidence="7 8">
    <name type="scientific">Ursus americanus</name>
    <name type="common">American black bear</name>
    <name type="synonym">Euarctos americanus</name>
    <dbReference type="NCBI Taxonomy" id="9643"/>
    <lineage>
        <taxon>Eukaryota</taxon>
        <taxon>Metazoa</taxon>
        <taxon>Chordata</taxon>
        <taxon>Craniata</taxon>
        <taxon>Vertebrata</taxon>
        <taxon>Euteleostomi</taxon>
        <taxon>Mammalia</taxon>
        <taxon>Eutheria</taxon>
        <taxon>Laurasiatheria</taxon>
        <taxon>Carnivora</taxon>
        <taxon>Caniformia</taxon>
        <taxon>Ursidae</taxon>
        <taxon>Ursus</taxon>
    </lineage>
</organism>
<dbReference type="PANTHER" id="PTHR47961:SF6">
    <property type="entry name" value="DNA-DIRECTED DNA POLYMERASE"/>
    <property type="match status" value="1"/>
</dbReference>
<dbReference type="Pfam" id="PF00270">
    <property type="entry name" value="DEAD"/>
    <property type="match status" value="1"/>
</dbReference>
<dbReference type="Ensembl" id="ENSUAMT00000018144.1">
    <property type="protein sequence ID" value="ENSUAMP00000016195.1"/>
    <property type="gene ID" value="ENSUAMG00000012910.1"/>
</dbReference>
<reference evidence="7" key="3">
    <citation type="submission" date="2025-09" db="UniProtKB">
        <authorList>
            <consortium name="Ensembl"/>
        </authorList>
    </citation>
    <scope>IDENTIFICATION</scope>
</reference>
<dbReference type="InterPro" id="IPR011545">
    <property type="entry name" value="DEAD/DEAH_box_helicase_dom"/>
</dbReference>
<dbReference type="Proteomes" id="UP000291022">
    <property type="component" value="Unassembled WGS sequence"/>
</dbReference>